<dbReference type="EMBL" id="CP037421">
    <property type="protein sequence ID" value="QDT26025.1"/>
    <property type="molecule type" value="Genomic_DNA"/>
</dbReference>
<dbReference type="SUPFAM" id="SSF143034">
    <property type="entry name" value="L35p-like"/>
    <property type="match status" value="1"/>
</dbReference>
<organism evidence="7 8">
    <name type="scientific">Gimesia panareensis</name>
    <dbReference type="NCBI Taxonomy" id="2527978"/>
    <lineage>
        <taxon>Bacteria</taxon>
        <taxon>Pseudomonadati</taxon>
        <taxon>Planctomycetota</taxon>
        <taxon>Planctomycetia</taxon>
        <taxon>Planctomycetales</taxon>
        <taxon>Planctomycetaceae</taxon>
        <taxon>Gimesia</taxon>
    </lineage>
</organism>
<dbReference type="GO" id="GO:0006412">
    <property type="term" value="P:translation"/>
    <property type="evidence" value="ECO:0007669"/>
    <property type="project" value="UniProtKB-UniRule"/>
</dbReference>
<dbReference type="GO" id="GO:0022625">
    <property type="term" value="C:cytosolic large ribosomal subunit"/>
    <property type="evidence" value="ECO:0007669"/>
    <property type="project" value="TreeGrafter"/>
</dbReference>
<evidence type="ECO:0000256" key="5">
    <source>
        <dbReference type="HAMAP-Rule" id="MF_00514"/>
    </source>
</evidence>
<keyword evidence="3 5" id="KW-0687">Ribonucleoprotein</keyword>
<dbReference type="InterPro" id="IPR001706">
    <property type="entry name" value="Ribosomal_bL35"/>
</dbReference>
<dbReference type="PROSITE" id="PS00936">
    <property type="entry name" value="RIBOSOMAL_L35"/>
    <property type="match status" value="1"/>
</dbReference>
<keyword evidence="2 5" id="KW-0689">Ribosomal protein</keyword>
<gene>
    <name evidence="5" type="primary">rpmI</name>
    <name evidence="7" type="ORF">Enr10x_13230</name>
</gene>
<evidence type="ECO:0000313" key="8">
    <source>
        <dbReference type="Proteomes" id="UP000315647"/>
    </source>
</evidence>
<dbReference type="PANTHER" id="PTHR33343:SF1">
    <property type="entry name" value="LARGE RIBOSOMAL SUBUNIT PROTEIN BL35M"/>
    <property type="match status" value="1"/>
</dbReference>
<reference evidence="7 8" key="1">
    <citation type="submission" date="2019-03" db="EMBL/GenBank/DDBJ databases">
        <title>Deep-cultivation of Planctomycetes and their phenomic and genomic characterization uncovers novel biology.</title>
        <authorList>
            <person name="Wiegand S."/>
            <person name="Jogler M."/>
            <person name="Boedeker C."/>
            <person name="Pinto D."/>
            <person name="Vollmers J."/>
            <person name="Rivas-Marin E."/>
            <person name="Kohn T."/>
            <person name="Peeters S.H."/>
            <person name="Heuer A."/>
            <person name="Rast P."/>
            <person name="Oberbeckmann S."/>
            <person name="Bunk B."/>
            <person name="Jeske O."/>
            <person name="Meyerdierks A."/>
            <person name="Storesund J.E."/>
            <person name="Kallscheuer N."/>
            <person name="Luecker S."/>
            <person name="Lage O.M."/>
            <person name="Pohl T."/>
            <person name="Merkel B.J."/>
            <person name="Hornburger P."/>
            <person name="Mueller R.-W."/>
            <person name="Bruemmer F."/>
            <person name="Labrenz M."/>
            <person name="Spormann A.M."/>
            <person name="Op den Camp H."/>
            <person name="Overmann J."/>
            <person name="Amann R."/>
            <person name="Jetten M.S.M."/>
            <person name="Mascher T."/>
            <person name="Medema M.H."/>
            <person name="Devos D.P."/>
            <person name="Kaster A.-K."/>
            <person name="Ovreas L."/>
            <person name="Rohde M."/>
            <person name="Galperin M.Y."/>
            <person name="Jogler C."/>
        </authorList>
    </citation>
    <scope>NUCLEOTIDE SEQUENCE [LARGE SCALE GENOMIC DNA]</scope>
    <source>
        <strain evidence="7 8">Enr10</strain>
    </source>
</reference>
<evidence type="ECO:0000256" key="4">
    <source>
        <dbReference type="ARBA" id="ARBA00071664"/>
    </source>
</evidence>
<dbReference type="GO" id="GO:0003735">
    <property type="term" value="F:structural constituent of ribosome"/>
    <property type="evidence" value="ECO:0007669"/>
    <property type="project" value="InterPro"/>
</dbReference>
<evidence type="ECO:0000256" key="3">
    <source>
        <dbReference type="ARBA" id="ARBA00023274"/>
    </source>
</evidence>
<sequence>MYSSAGRGERTSFREFHFFLGGNLVFTSVSVENRAGGRLYCPINLQRYRCRFCFYEQYFWLLTGFKSGPAKNLIDSVIQDLRFESLLYQRLRLSLKSFTKIEKKMPKQKTHKGLKKRFKITASGKAKHRKAFRGHILSKKSPKRKIRLRGDGVVTGAEAKHIVEALRPGS</sequence>
<protein>
    <recommendedName>
        <fullName evidence="4 5">Large ribosomal subunit protein bL35</fullName>
    </recommendedName>
</protein>
<keyword evidence="8" id="KW-1185">Reference proteome</keyword>
<dbReference type="Pfam" id="PF01632">
    <property type="entry name" value="Ribosomal_L35p"/>
    <property type="match status" value="1"/>
</dbReference>
<dbReference type="Proteomes" id="UP000315647">
    <property type="component" value="Chromosome"/>
</dbReference>
<accession>A0A517Q321</accession>
<dbReference type="InterPro" id="IPR018265">
    <property type="entry name" value="Ribosomal_bL35_CS"/>
</dbReference>
<dbReference type="HAMAP" id="MF_00514">
    <property type="entry name" value="Ribosomal_bL35"/>
    <property type="match status" value="1"/>
</dbReference>
<evidence type="ECO:0000313" key="7">
    <source>
        <dbReference type="EMBL" id="QDT26025.1"/>
    </source>
</evidence>
<dbReference type="NCBIfam" id="TIGR00001">
    <property type="entry name" value="rpmI_bact"/>
    <property type="match status" value="1"/>
</dbReference>
<name>A0A517Q321_9PLAN</name>
<evidence type="ECO:0000256" key="6">
    <source>
        <dbReference type="RuleBase" id="RU000568"/>
    </source>
</evidence>
<evidence type="ECO:0000256" key="1">
    <source>
        <dbReference type="ARBA" id="ARBA00006598"/>
    </source>
</evidence>
<dbReference type="InterPro" id="IPR037229">
    <property type="entry name" value="Ribosomal_bL35_sf"/>
</dbReference>
<dbReference type="FunFam" id="4.10.410.60:FF:000001">
    <property type="entry name" value="50S ribosomal protein L35"/>
    <property type="match status" value="1"/>
</dbReference>
<comment type="similarity">
    <text evidence="1 5 6">Belongs to the bacterial ribosomal protein bL35 family.</text>
</comment>
<proteinExistence type="inferred from homology"/>
<dbReference type="PRINTS" id="PR00064">
    <property type="entry name" value="RIBOSOMALL35"/>
</dbReference>
<dbReference type="PANTHER" id="PTHR33343">
    <property type="entry name" value="54S RIBOSOMAL PROTEIN BL35M"/>
    <property type="match status" value="1"/>
</dbReference>
<dbReference type="InterPro" id="IPR021137">
    <property type="entry name" value="Ribosomal_bL35-like"/>
</dbReference>
<evidence type="ECO:0000256" key="2">
    <source>
        <dbReference type="ARBA" id="ARBA00022980"/>
    </source>
</evidence>
<dbReference type="AlphaFoldDB" id="A0A517Q321"/>
<dbReference type="Gene3D" id="4.10.410.60">
    <property type="match status" value="1"/>
</dbReference>